<organism evidence="1 2">
    <name type="scientific">Kineosporia mesophila</name>
    <dbReference type="NCBI Taxonomy" id="566012"/>
    <lineage>
        <taxon>Bacteria</taxon>
        <taxon>Bacillati</taxon>
        <taxon>Actinomycetota</taxon>
        <taxon>Actinomycetes</taxon>
        <taxon>Kineosporiales</taxon>
        <taxon>Kineosporiaceae</taxon>
        <taxon>Kineosporia</taxon>
    </lineage>
</organism>
<proteinExistence type="predicted"/>
<evidence type="ECO:0000313" key="2">
    <source>
        <dbReference type="Proteomes" id="UP001501074"/>
    </source>
</evidence>
<name>A0ABP6ZSJ7_9ACTN</name>
<protein>
    <submittedName>
        <fullName evidence="1">Uncharacterized protein</fullName>
    </submittedName>
</protein>
<dbReference type="Proteomes" id="UP001501074">
    <property type="component" value="Unassembled WGS sequence"/>
</dbReference>
<dbReference type="RefSeq" id="WP_231482837.1">
    <property type="nucleotide sequence ID" value="NZ_BAAAZO010000006.1"/>
</dbReference>
<gene>
    <name evidence="1" type="ORF">GCM10022223_35510</name>
</gene>
<keyword evidence="2" id="KW-1185">Reference proteome</keyword>
<dbReference type="EMBL" id="BAAAZO010000006">
    <property type="protein sequence ID" value="GAA3616087.1"/>
    <property type="molecule type" value="Genomic_DNA"/>
</dbReference>
<evidence type="ECO:0000313" key="1">
    <source>
        <dbReference type="EMBL" id="GAA3616087.1"/>
    </source>
</evidence>
<reference evidence="2" key="1">
    <citation type="journal article" date="2019" name="Int. J. Syst. Evol. Microbiol.">
        <title>The Global Catalogue of Microorganisms (GCM) 10K type strain sequencing project: providing services to taxonomists for standard genome sequencing and annotation.</title>
        <authorList>
            <consortium name="The Broad Institute Genomics Platform"/>
            <consortium name="The Broad Institute Genome Sequencing Center for Infectious Disease"/>
            <person name="Wu L."/>
            <person name="Ma J."/>
        </authorList>
    </citation>
    <scope>NUCLEOTIDE SEQUENCE [LARGE SCALE GENOMIC DNA]</scope>
    <source>
        <strain evidence="2">JCM 16902</strain>
    </source>
</reference>
<comment type="caution">
    <text evidence="1">The sequence shown here is derived from an EMBL/GenBank/DDBJ whole genome shotgun (WGS) entry which is preliminary data.</text>
</comment>
<accession>A0ABP6ZSJ7</accession>
<sequence length="427" mass="47602">MLDGEHWRPVAHHASHAHLIRSDWPENYQRSVSAVVVPASRPSWNLGPAVRLAEELGCPLVVACSARAEVAEVALELERWQGVAFRIGVEPPVAVRRLRTRQLALDTPADDPRVPRARREPAGDLTGRALLTRARTAPDGAMSQAPYVDVSTKRNVALLLARQLGWRRLLFLDDDIQPPPAREILRATAMLGPSGASMASWPAQEFPDNSVVCHARRVVGLEQGTFLAGGCLLVDLTRTLPYFPGVYNEDWLFCWEAVRDRRMAMPGSVDQMPYNPFDPRRATREEFGDVLGEGLFALLHRSPADVLLGLVGQGPAAERARQVEPARYRGYWSQVLAGRHAMLAEVTGRLEARAATDPEAAVQLRAVRAGQERLNLITPYELAEFVALWLQDLQTWRYELAQLHRQETFKGAFNQLGIDEFQRVGVM</sequence>